<feature type="region of interest" description="Disordered" evidence="1">
    <location>
        <begin position="1"/>
        <end position="50"/>
    </location>
</feature>
<dbReference type="Proteomes" id="UP000050525">
    <property type="component" value="Unassembled WGS sequence"/>
</dbReference>
<proteinExistence type="predicted"/>
<name>A0A151MU48_ALLMI</name>
<protein>
    <submittedName>
        <fullName evidence="2">Uncharacterized protein</fullName>
    </submittedName>
</protein>
<accession>A0A151MU48</accession>
<comment type="caution">
    <text evidence="2">The sequence shown here is derived from an EMBL/GenBank/DDBJ whole genome shotgun (WGS) entry which is preliminary data.</text>
</comment>
<evidence type="ECO:0000313" key="3">
    <source>
        <dbReference type="Proteomes" id="UP000050525"/>
    </source>
</evidence>
<reference evidence="2 3" key="1">
    <citation type="journal article" date="2012" name="Genome Biol.">
        <title>Sequencing three crocodilian genomes to illuminate the evolution of archosaurs and amniotes.</title>
        <authorList>
            <person name="St John J.A."/>
            <person name="Braun E.L."/>
            <person name="Isberg S.R."/>
            <person name="Miles L.G."/>
            <person name="Chong A.Y."/>
            <person name="Gongora J."/>
            <person name="Dalzell P."/>
            <person name="Moran C."/>
            <person name="Bed'hom B."/>
            <person name="Abzhanov A."/>
            <person name="Burgess S.C."/>
            <person name="Cooksey A.M."/>
            <person name="Castoe T.A."/>
            <person name="Crawford N.G."/>
            <person name="Densmore L.D."/>
            <person name="Drew J.C."/>
            <person name="Edwards S.V."/>
            <person name="Faircloth B.C."/>
            <person name="Fujita M.K."/>
            <person name="Greenwold M.J."/>
            <person name="Hoffmann F.G."/>
            <person name="Howard J.M."/>
            <person name="Iguchi T."/>
            <person name="Janes D.E."/>
            <person name="Khan S.Y."/>
            <person name="Kohno S."/>
            <person name="de Koning A.J."/>
            <person name="Lance S.L."/>
            <person name="McCarthy F.M."/>
            <person name="McCormack J.E."/>
            <person name="Merchant M.E."/>
            <person name="Peterson D.G."/>
            <person name="Pollock D.D."/>
            <person name="Pourmand N."/>
            <person name="Raney B.J."/>
            <person name="Roessler K.A."/>
            <person name="Sanford J.R."/>
            <person name="Sawyer R.H."/>
            <person name="Schmidt C.J."/>
            <person name="Triplett E.W."/>
            <person name="Tuberville T.D."/>
            <person name="Venegas-Anaya M."/>
            <person name="Howard J.T."/>
            <person name="Jarvis E.D."/>
            <person name="Guillette L.J.Jr."/>
            <person name="Glenn T.C."/>
            <person name="Green R.E."/>
            <person name="Ray D.A."/>
        </authorList>
    </citation>
    <scope>NUCLEOTIDE SEQUENCE [LARGE SCALE GENOMIC DNA]</scope>
    <source>
        <strain evidence="2">KSC_2009_1</strain>
    </source>
</reference>
<gene>
    <name evidence="2" type="ORF">Y1Q_0014226</name>
</gene>
<evidence type="ECO:0000256" key="1">
    <source>
        <dbReference type="SAM" id="MobiDB-lite"/>
    </source>
</evidence>
<keyword evidence="3" id="KW-1185">Reference proteome</keyword>
<sequence>MTGTKGSRTQGKTGGLQQQWGPPSPAPPAGRTWLPHTGTSVHSNPEEAESPKDLAFMVTYHPTLATKEVECL</sequence>
<feature type="compositionally biased region" description="Polar residues" evidence="1">
    <location>
        <begin position="1"/>
        <end position="21"/>
    </location>
</feature>
<dbReference type="AlphaFoldDB" id="A0A151MU48"/>
<dbReference type="EMBL" id="AKHW03005050">
    <property type="protein sequence ID" value="KYO28052.1"/>
    <property type="molecule type" value="Genomic_DNA"/>
</dbReference>
<organism evidence="2 3">
    <name type="scientific">Alligator mississippiensis</name>
    <name type="common">American alligator</name>
    <dbReference type="NCBI Taxonomy" id="8496"/>
    <lineage>
        <taxon>Eukaryota</taxon>
        <taxon>Metazoa</taxon>
        <taxon>Chordata</taxon>
        <taxon>Craniata</taxon>
        <taxon>Vertebrata</taxon>
        <taxon>Euteleostomi</taxon>
        <taxon>Archelosauria</taxon>
        <taxon>Archosauria</taxon>
        <taxon>Crocodylia</taxon>
        <taxon>Alligatoridae</taxon>
        <taxon>Alligatorinae</taxon>
        <taxon>Alligator</taxon>
    </lineage>
</organism>
<evidence type="ECO:0000313" key="2">
    <source>
        <dbReference type="EMBL" id="KYO28052.1"/>
    </source>
</evidence>